<feature type="domain" description="Type I restriction modification DNA specificity" evidence="4">
    <location>
        <begin position="394"/>
        <end position="562"/>
    </location>
</feature>
<comment type="similarity">
    <text evidence="1">Belongs to the type-I restriction system S methylase family.</text>
</comment>
<dbReference type="InterPro" id="IPR044946">
    <property type="entry name" value="Restrct_endonuc_typeI_TRD_sf"/>
</dbReference>
<evidence type="ECO:0000256" key="2">
    <source>
        <dbReference type="ARBA" id="ARBA00022747"/>
    </source>
</evidence>
<evidence type="ECO:0000313" key="5">
    <source>
        <dbReference type="EMBL" id="KAB1858227.1"/>
    </source>
</evidence>
<dbReference type="InterPro" id="IPR051212">
    <property type="entry name" value="Type-I_RE_S_subunit"/>
</dbReference>
<keyword evidence="3" id="KW-0238">DNA-binding</keyword>
<name>A0A5N4WIG7_9GAMM</name>
<dbReference type="Proteomes" id="UP000325788">
    <property type="component" value="Unassembled WGS sequence"/>
</dbReference>
<dbReference type="Pfam" id="PF01420">
    <property type="entry name" value="Methylase_S"/>
    <property type="match status" value="2"/>
</dbReference>
<protein>
    <recommendedName>
        <fullName evidence="4">Type I restriction modification DNA specificity domain-containing protein</fullName>
    </recommendedName>
</protein>
<comment type="caution">
    <text evidence="5">The sequence shown here is derived from an EMBL/GenBank/DDBJ whole genome shotgun (WGS) entry which is preliminary data.</text>
</comment>
<accession>A0A5N4WIG7</accession>
<dbReference type="AlphaFoldDB" id="A0A5N4WIG7"/>
<evidence type="ECO:0000313" key="6">
    <source>
        <dbReference type="Proteomes" id="UP000325788"/>
    </source>
</evidence>
<dbReference type="InterPro" id="IPR000055">
    <property type="entry name" value="Restrct_endonuc_typeI_TRD"/>
</dbReference>
<dbReference type="EMBL" id="VXLD01000002">
    <property type="protein sequence ID" value="KAB1858227.1"/>
    <property type="molecule type" value="Genomic_DNA"/>
</dbReference>
<dbReference type="CDD" id="cd17283">
    <property type="entry name" value="RMtype1_S_Hpy180ORF7835P_TRD2-CR2_like"/>
    <property type="match status" value="1"/>
</dbReference>
<dbReference type="PANTHER" id="PTHR43140:SF1">
    <property type="entry name" value="TYPE I RESTRICTION ENZYME ECOKI SPECIFICITY SUBUNIT"/>
    <property type="match status" value="1"/>
</dbReference>
<proteinExistence type="inferred from homology"/>
<evidence type="ECO:0000259" key="4">
    <source>
        <dbReference type="Pfam" id="PF01420"/>
    </source>
</evidence>
<dbReference type="CDD" id="cd17246">
    <property type="entry name" value="RMtype1_S_SonII-TRD2-CR2_like"/>
    <property type="match status" value="1"/>
</dbReference>
<gene>
    <name evidence="5" type="ORF">F4W09_05745</name>
</gene>
<reference evidence="5 6" key="1">
    <citation type="submission" date="2019-09" db="EMBL/GenBank/DDBJ databases">
        <title>Draft genome sequence of Acinetobacter tandoii W4-4-4 isolated from environmental water sample.</title>
        <authorList>
            <person name="Wee S.K."/>
            <person name="Yan B."/>
            <person name="Mustaffa S.B."/>
            <person name="Yap E.P.H."/>
        </authorList>
    </citation>
    <scope>NUCLEOTIDE SEQUENCE [LARGE SCALE GENOMIC DNA]</scope>
    <source>
        <strain evidence="5 6">W4-4-4</strain>
    </source>
</reference>
<dbReference type="RefSeq" id="WP_151504277.1">
    <property type="nucleotide sequence ID" value="NZ_VXLD01000002.1"/>
</dbReference>
<dbReference type="GO" id="GO:0003677">
    <property type="term" value="F:DNA binding"/>
    <property type="evidence" value="ECO:0007669"/>
    <property type="project" value="UniProtKB-KW"/>
</dbReference>
<evidence type="ECO:0000256" key="1">
    <source>
        <dbReference type="ARBA" id="ARBA00010923"/>
    </source>
</evidence>
<sequence length="591" mass="66842">MTDVKQLITEHLDIWLTAETEKKSGRGRSSGASSSIYGVQKLRELILELAVLGKLTTQDPNEDAHQEFVELYKDAIKLQKQQNFKTLDNKPTNIELGFEIPKNWHICVFDEIAAIARGGSPRPIKSFLTDENDPDGVNWIKIGDSERGTIYINSTSEKIKAAGVSSSRMVYPDDLILSNSMSFGYPYIMNIEGCIHDGWLVIRTPKDKINKLFLYYLLRSPYARKQFTKAAAGAVVQNLNADKVKELVLPLPPLKEQQRIVAKVDELMQLCDQLEQQQNLSTEAHEQLVDVLLNALTNSANADEFQQNWQRISANFDLLFTTDYSIEQLKQTVLQLAVMGKLVKQDPSDEPASELLKQIAEEKAKLVKEGKIKKSKPLPEITDDEKPFELPSGWAWTPLENISSLITKGSSPKWQGVNYVNEGILFITSENVGSYSLILDNLKYVEEKFNQIEPRSILEKNDFLMNIVGGSIGRTAIYDLDEVSNINQAVCLIRLFLEYLDKEFILHFFNSQICKYYMFDKQVDNARPNLSMGNIAKFIIPIPPMLEQKRIVGKVNQLFSIIDQLRVLQAKARQTQLHLADVLVANAVEGA</sequence>
<feature type="domain" description="Type I restriction modification DNA specificity" evidence="4">
    <location>
        <begin position="101"/>
        <end position="279"/>
    </location>
</feature>
<dbReference type="SUPFAM" id="SSF116734">
    <property type="entry name" value="DNA methylase specificity domain"/>
    <property type="match status" value="2"/>
</dbReference>
<evidence type="ECO:0000256" key="3">
    <source>
        <dbReference type="ARBA" id="ARBA00023125"/>
    </source>
</evidence>
<organism evidence="5 6">
    <name type="scientific">Acinetobacter tandoii</name>
    <dbReference type="NCBI Taxonomy" id="202954"/>
    <lineage>
        <taxon>Bacteria</taxon>
        <taxon>Pseudomonadati</taxon>
        <taxon>Pseudomonadota</taxon>
        <taxon>Gammaproteobacteria</taxon>
        <taxon>Moraxellales</taxon>
        <taxon>Moraxellaceae</taxon>
        <taxon>Acinetobacter</taxon>
    </lineage>
</organism>
<dbReference type="PANTHER" id="PTHR43140">
    <property type="entry name" value="TYPE-1 RESTRICTION ENZYME ECOKI SPECIFICITY PROTEIN"/>
    <property type="match status" value="1"/>
</dbReference>
<keyword evidence="2" id="KW-0680">Restriction system</keyword>
<dbReference type="GO" id="GO:0009307">
    <property type="term" value="P:DNA restriction-modification system"/>
    <property type="evidence" value="ECO:0007669"/>
    <property type="project" value="UniProtKB-KW"/>
</dbReference>
<dbReference type="Gene3D" id="3.90.220.20">
    <property type="entry name" value="DNA methylase specificity domains"/>
    <property type="match status" value="2"/>
</dbReference>